<dbReference type="Proteomes" id="UP000219329">
    <property type="component" value="Unassembled WGS sequence"/>
</dbReference>
<protein>
    <recommendedName>
        <fullName evidence="4">DUF385 domain-containing protein</fullName>
    </recommendedName>
</protein>
<keyword evidence="1" id="KW-1133">Transmembrane helix</keyword>
<keyword evidence="1" id="KW-0812">Transmembrane</keyword>
<evidence type="ECO:0000256" key="1">
    <source>
        <dbReference type="SAM" id="Phobius"/>
    </source>
</evidence>
<evidence type="ECO:0008006" key="4">
    <source>
        <dbReference type="Google" id="ProtNLM"/>
    </source>
</evidence>
<sequence length="142" mass="16497">MKIHKTTKWILAGFGALSLIYIGWVIEFEMSLGMNQPQGRTSIVIATLNENNERHERVLSLREVDGNHYIAANHWPRAWYHQALDNPNVEVKMPGEDVFLPFLAVPLDGAEEALLREEYRLSFRSRAQMGFPPRYFLRLDTR</sequence>
<comment type="caution">
    <text evidence="2">The sequence shown here is derived from an EMBL/GenBank/DDBJ whole genome shotgun (WGS) entry which is preliminary data.</text>
</comment>
<name>A0A2A5WCD5_9GAMM</name>
<evidence type="ECO:0000313" key="3">
    <source>
        <dbReference type="Proteomes" id="UP000219329"/>
    </source>
</evidence>
<proteinExistence type="predicted"/>
<dbReference type="Gene3D" id="2.30.110.10">
    <property type="entry name" value="Electron Transport, Fmn-binding Protein, Chain A"/>
    <property type="match status" value="1"/>
</dbReference>
<evidence type="ECO:0000313" key="2">
    <source>
        <dbReference type="EMBL" id="PDH33816.1"/>
    </source>
</evidence>
<accession>A0A2A5WCD5</accession>
<feature type="transmembrane region" description="Helical" evidence="1">
    <location>
        <begin position="9"/>
        <end position="26"/>
    </location>
</feature>
<dbReference type="InterPro" id="IPR012349">
    <property type="entry name" value="Split_barrel_FMN-bd"/>
</dbReference>
<keyword evidence="1" id="KW-0472">Membrane</keyword>
<gene>
    <name evidence="2" type="ORF">CNF02_07250</name>
</gene>
<dbReference type="AlphaFoldDB" id="A0A2A5WCD5"/>
<reference evidence="2 3" key="1">
    <citation type="submission" date="2017-08" db="EMBL/GenBank/DDBJ databases">
        <title>Fine stratification of microbial communities through a metagenomic profile of the photic zone.</title>
        <authorList>
            <person name="Haro-Moreno J.M."/>
            <person name="Lopez-Perez M."/>
            <person name="De La Torre J."/>
            <person name="Picazo A."/>
            <person name="Camacho A."/>
            <person name="Rodriguez-Valera F."/>
        </authorList>
    </citation>
    <scope>NUCLEOTIDE SEQUENCE [LARGE SCALE GENOMIC DNA]</scope>
    <source>
        <strain evidence="2">MED-G28</strain>
    </source>
</reference>
<dbReference type="EMBL" id="NTJZ01000006">
    <property type="protein sequence ID" value="PDH33816.1"/>
    <property type="molecule type" value="Genomic_DNA"/>
</dbReference>
<organism evidence="2 3">
    <name type="scientific">OM182 bacterium MED-G28</name>
    <dbReference type="NCBI Taxonomy" id="1986256"/>
    <lineage>
        <taxon>Bacteria</taxon>
        <taxon>Pseudomonadati</taxon>
        <taxon>Pseudomonadota</taxon>
        <taxon>Gammaproteobacteria</taxon>
        <taxon>OMG group</taxon>
        <taxon>OM182 clade</taxon>
    </lineage>
</organism>